<accession>A0A4U1C5B9</accession>
<evidence type="ECO:0000313" key="2">
    <source>
        <dbReference type="EMBL" id="TKB99660.1"/>
    </source>
</evidence>
<dbReference type="InterPro" id="IPR001173">
    <property type="entry name" value="Glyco_trans_2-like"/>
</dbReference>
<sequence length="258" mass="30535">MMHTFSDVSLLITHYNRSESLINLLQSFKKLNCFFGEIVVSDDGSKPEHLNKLTSLIETYGFKLITTAQNKGLGNNINKGQDAVTKKFTLYVQEDFEPSHLFPIKFEKALAYLNADNSLDIVKFYAYYPYPYLRNFSLDYDEMYVKSYGLRYDKIYFYTDHPHLRRSTFFDKFGRYPEGLKGDVTEYKMCISFIQQKGKGLFYKDYANLFLQKNSEAEPSTMTRTNWKQNKNIFIKILRDAYRQIKYNFDIKIMKPLK</sequence>
<keyword evidence="3" id="KW-1185">Reference proteome</keyword>
<feature type="domain" description="Glycosyltransferase 2-like" evidence="1">
    <location>
        <begin position="9"/>
        <end position="170"/>
    </location>
</feature>
<keyword evidence="2" id="KW-0808">Transferase</keyword>
<gene>
    <name evidence="2" type="ORF">FA045_12190</name>
</gene>
<proteinExistence type="predicted"/>
<dbReference type="Pfam" id="PF00535">
    <property type="entry name" value="Glycos_transf_2"/>
    <property type="match status" value="1"/>
</dbReference>
<dbReference type="EMBL" id="SWBO01000006">
    <property type="protein sequence ID" value="TKB99660.1"/>
    <property type="molecule type" value="Genomic_DNA"/>
</dbReference>
<dbReference type="SUPFAM" id="SSF53448">
    <property type="entry name" value="Nucleotide-diphospho-sugar transferases"/>
    <property type="match status" value="1"/>
</dbReference>
<dbReference type="Gene3D" id="3.90.550.10">
    <property type="entry name" value="Spore Coat Polysaccharide Biosynthesis Protein SpsA, Chain A"/>
    <property type="match status" value="1"/>
</dbReference>
<reference evidence="2 3" key="1">
    <citation type="submission" date="2019-04" db="EMBL/GenBank/DDBJ databases">
        <title>Pedobacter sp. AR-2-6 sp. nov., isolated from Arctic soil.</title>
        <authorList>
            <person name="Dahal R.H."/>
            <person name="Kim D.-U."/>
        </authorList>
    </citation>
    <scope>NUCLEOTIDE SEQUENCE [LARGE SCALE GENOMIC DNA]</scope>
    <source>
        <strain evidence="2 3">AR-2-6</strain>
    </source>
</reference>
<name>A0A4U1C5B9_9SPHI</name>
<dbReference type="Proteomes" id="UP000310477">
    <property type="component" value="Unassembled WGS sequence"/>
</dbReference>
<dbReference type="AlphaFoldDB" id="A0A4U1C5B9"/>
<organism evidence="2 3">
    <name type="scientific">Pedobacter cryotolerans</name>
    <dbReference type="NCBI Taxonomy" id="2571270"/>
    <lineage>
        <taxon>Bacteria</taxon>
        <taxon>Pseudomonadati</taxon>
        <taxon>Bacteroidota</taxon>
        <taxon>Sphingobacteriia</taxon>
        <taxon>Sphingobacteriales</taxon>
        <taxon>Sphingobacteriaceae</taxon>
        <taxon>Pedobacter</taxon>
    </lineage>
</organism>
<dbReference type="OrthoDB" id="744361at2"/>
<dbReference type="GO" id="GO:0016740">
    <property type="term" value="F:transferase activity"/>
    <property type="evidence" value="ECO:0007669"/>
    <property type="project" value="UniProtKB-KW"/>
</dbReference>
<dbReference type="CDD" id="cd00761">
    <property type="entry name" value="Glyco_tranf_GTA_type"/>
    <property type="match status" value="1"/>
</dbReference>
<comment type="caution">
    <text evidence="2">The sequence shown here is derived from an EMBL/GenBank/DDBJ whole genome shotgun (WGS) entry which is preliminary data.</text>
</comment>
<evidence type="ECO:0000313" key="3">
    <source>
        <dbReference type="Proteomes" id="UP000310477"/>
    </source>
</evidence>
<evidence type="ECO:0000259" key="1">
    <source>
        <dbReference type="Pfam" id="PF00535"/>
    </source>
</evidence>
<protein>
    <submittedName>
        <fullName evidence="2">Glycosyltransferase family 2 protein</fullName>
    </submittedName>
</protein>
<dbReference type="InterPro" id="IPR029044">
    <property type="entry name" value="Nucleotide-diphossugar_trans"/>
</dbReference>